<dbReference type="PANTHER" id="PTHR34413:SF2">
    <property type="entry name" value="PROPHAGE TAIL FIBER ASSEMBLY PROTEIN HOMOLOG TFAE-RELATED"/>
    <property type="match status" value="1"/>
</dbReference>
<dbReference type="PANTHER" id="PTHR34413">
    <property type="entry name" value="PROPHAGE TAIL FIBER ASSEMBLY PROTEIN HOMOLOG TFAE-RELATED-RELATED"/>
    <property type="match status" value="1"/>
</dbReference>
<dbReference type="GeneID" id="69539189"/>
<dbReference type="HOGENOM" id="CLU_094206_3_0_6"/>
<dbReference type="Pfam" id="PF02413">
    <property type="entry name" value="Caudo_TAP"/>
    <property type="match status" value="1"/>
</dbReference>
<dbReference type="InterPro" id="IPR051220">
    <property type="entry name" value="TFA_Chaperone"/>
</dbReference>
<evidence type="ECO:0000313" key="2">
    <source>
        <dbReference type="Proteomes" id="UP000001485"/>
    </source>
</evidence>
<protein>
    <submittedName>
        <fullName evidence="1">Putative Tail fiber assembly protein-like protein</fullName>
    </submittedName>
</protein>
<accession>C5BH15</accession>
<dbReference type="EMBL" id="CP001600">
    <property type="protein sequence ID" value="ACR69446.1"/>
    <property type="molecule type" value="Genomic_DNA"/>
</dbReference>
<dbReference type="RefSeq" id="WP_015871568.1">
    <property type="nucleotide sequence ID" value="NC_012779.2"/>
</dbReference>
<proteinExistence type="predicted"/>
<dbReference type="KEGG" id="eic:NT01EI_2272"/>
<evidence type="ECO:0000313" key="1">
    <source>
        <dbReference type="EMBL" id="ACR69446.1"/>
    </source>
</evidence>
<dbReference type="Proteomes" id="UP000001485">
    <property type="component" value="Chromosome"/>
</dbReference>
<sequence length="206" mass="23367">MKYPLTPEVAELGKNRLAKKAGWLTVYHTDEATGEYTGASYEFILEDTGLPANAYTDAPTEPAAGYAIVRSPDRKTWQHVPDHRGETVFDTRTGKPVTVSMPGNYPQYTTPLQPDTPYDVWNGEKWVTDTRQQQQHITANHLRKKNALLETATQRIEILMDKISLTATDTPTQTIQERLLAWRKYRAQVDDISADTPHIDWPAMPE</sequence>
<name>C5BH15_EDWI9</name>
<gene>
    <name evidence="1" type="ordered locus">NT01EI_2272</name>
</gene>
<dbReference type="PATRIC" id="fig|634503.3.peg.2018"/>
<dbReference type="AlphaFoldDB" id="C5BH15"/>
<dbReference type="OrthoDB" id="8596093at2"/>
<reference evidence="2" key="1">
    <citation type="submission" date="2009-03" db="EMBL/GenBank/DDBJ databases">
        <title>Complete genome sequence of Edwardsiella ictaluri 93-146.</title>
        <authorList>
            <person name="Williams M.L."/>
            <person name="Gillaspy A.F."/>
            <person name="Dyer D.W."/>
            <person name="Thune R.L."/>
            <person name="Waldbieser G.C."/>
            <person name="Schuster S.C."/>
            <person name="Gipson J."/>
            <person name="Zaitshik J."/>
            <person name="Landry C."/>
            <person name="Lawrence M.L."/>
        </authorList>
    </citation>
    <scope>NUCLEOTIDE SEQUENCE [LARGE SCALE GENOMIC DNA]</scope>
    <source>
        <strain evidence="2">93-146</strain>
    </source>
</reference>
<dbReference type="InterPro" id="IPR003458">
    <property type="entry name" value="Phage_T4_Gp38_tail_assem"/>
</dbReference>
<reference evidence="1 2" key="2">
    <citation type="journal article" date="2012" name="J. Bacteriol.">
        <title>Genome Sequence of Edwardsiella ictaluri 93-146, a Strain Associated with a Natural Channel Catfish Outbreak of Enteric Septicemia of Catfish.</title>
        <authorList>
            <person name="Williams M.L."/>
            <person name="Gillaspy A.F."/>
            <person name="Dyer D.W."/>
            <person name="Thune R.L."/>
            <person name="Waldbieser G.C."/>
            <person name="Schuster S.C."/>
            <person name="Gipson J."/>
            <person name="Zaitshik J."/>
            <person name="Landry C."/>
            <person name="Banes M.M."/>
            <person name="Lawrence M.L."/>
        </authorList>
    </citation>
    <scope>NUCLEOTIDE SEQUENCE [LARGE SCALE GENOMIC DNA]</scope>
    <source>
        <strain evidence="1 2">93-146</strain>
    </source>
</reference>
<organism evidence="1 2">
    <name type="scientific">Edwardsiella ictaluri (strain 93-146)</name>
    <dbReference type="NCBI Taxonomy" id="634503"/>
    <lineage>
        <taxon>Bacteria</taxon>
        <taxon>Pseudomonadati</taxon>
        <taxon>Pseudomonadota</taxon>
        <taxon>Gammaproteobacteria</taxon>
        <taxon>Enterobacterales</taxon>
        <taxon>Hafniaceae</taxon>
        <taxon>Edwardsiella</taxon>
    </lineage>
</organism>